<dbReference type="AlphaFoldDB" id="A0A1I7WI32"/>
<evidence type="ECO:0000313" key="1">
    <source>
        <dbReference type="Proteomes" id="UP000095283"/>
    </source>
</evidence>
<accession>A0A1I7WI32</accession>
<name>A0A1I7WI32_HETBA</name>
<reference evidence="2" key="1">
    <citation type="submission" date="2016-11" db="UniProtKB">
        <authorList>
            <consortium name="WormBaseParasite"/>
        </authorList>
    </citation>
    <scope>IDENTIFICATION</scope>
</reference>
<sequence>MKLNDHLTKYRTDLTICTIYVSIYSLTPNQGIHRHLGPLG</sequence>
<organism evidence="1 2">
    <name type="scientific">Heterorhabditis bacteriophora</name>
    <name type="common">Entomopathogenic nematode worm</name>
    <dbReference type="NCBI Taxonomy" id="37862"/>
    <lineage>
        <taxon>Eukaryota</taxon>
        <taxon>Metazoa</taxon>
        <taxon>Ecdysozoa</taxon>
        <taxon>Nematoda</taxon>
        <taxon>Chromadorea</taxon>
        <taxon>Rhabditida</taxon>
        <taxon>Rhabditina</taxon>
        <taxon>Rhabditomorpha</taxon>
        <taxon>Strongyloidea</taxon>
        <taxon>Heterorhabditidae</taxon>
        <taxon>Heterorhabditis</taxon>
    </lineage>
</organism>
<dbReference type="Proteomes" id="UP000095283">
    <property type="component" value="Unplaced"/>
</dbReference>
<evidence type="ECO:0000313" key="2">
    <source>
        <dbReference type="WBParaSite" id="Hba_04625"/>
    </source>
</evidence>
<dbReference type="WBParaSite" id="Hba_04625">
    <property type="protein sequence ID" value="Hba_04625"/>
    <property type="gene ID" value="Hba_04625"/>
</dbReference>
<proteinExistence type="predicted"/>
<protein>
    <submittedName>
        <fullName evidence="2">Uncharacterized protein</fullName>
    </submittedName>
</protein>
<keyword evidence="1" id="KW-1185">Reference proteome</keyword>